<dbReference type="SMART" id="SM00052">
    <property type="entry name" value="EAL"/>
    <property type="match status" value="1"/>
</dbReference>
<dbReference type="CDD" id="cd01949">
    <property type="entry name" value="GGDEF"/>
    <property type="match status" value="1"/>
</dbReference>
<dbReference type="InterPro" id="IPR000160">
    <property type="entry name" value="GGDEF_dom"/>
</dbReference>
<organism evidence="5 6">
    <name type="scientific">Skermania pinensis</name>
    <dbReference type="NCBI Taxonomy" id="39122"/>
    <lineage>
        <taxon>Bacteria</taxon>
        <taxon>Bacillati</taxon>
        <taxon>Actinomycetota</taxon>
        <taxon>Actinomycetes</taxon>
        <taxon>Mycobacteriales</taxon>
        <taxon>Gordoniaceae</taxon>
        <taxon>Skermania</taxon>
    </lineage>
</organism>
<dbReference type="Proteomes" id="UP000887023">
    <property type="component" value="Chromosome"/>
</dbReference>
<evidence type="ECO:0000259" key="2">
    <source>
        <dbReference type="PROSITE" id="PS50112"/>
    </source>
</evidence>
<dbReference type="PANTHER" id="PTHR44757:SF2">
    <property type="entry name" value="BIOFILM ARCHITECTURE MAINTENANCE PROTEIN MBAA"/>
    <property type="match status" value="1"/>
</dbReference>
<dbReference type="SMART" id="SM00091">
    <property type="entry name" value="PAS"/>
    <property type="match status" value="1"/>
</dbReference>
<sequence length="712" mass="76497">MRDRSSDDAAHVTLAEEWHNVVIAGGDQVRPADRIDGRQLLDRIAAELDGAARSTDGEPERVHALGRDMARAGFVGDDALGATMTLLARYFTDVVPVSAERRSDLLGAFATGYVTALRTSLLDLAATGTAVGAAPDPAPDEGVVTENAVDAGVVTEDRPRAVFEHAGVGLAVADPAGRFVQVNPAFATLLGQPVDTLADSVTVTDLLGSDDDDAPTPGRYPALVAGEIDRFAVRRGYRRPDGESVRADLTVTALPEPDGERLFCLVASAVSTEQPDIEQLETEQLETEQPDPDTADTGRSDELTGLADRRGFFAAADEALADKQARVGLLLVGLDRFRAVNDRYGHATGDELLRQAGARVRACAEPKDLVARLSGDEYAVLVPDLSGEGALAELAATVLDAFTKPFELAGRRVRVTASVGVMERDENCATGEDLLWAADTGMQWAKRAGRARYAALERNQFIVFYQPIVRLTDRAIVAVEALVRWQHPRLGLLPPAKFLDPGVDVMHLAELDAWVLDRACRDQRRWYDEQPQHAPMVSVNVAASDVADLGWADRVCAILTESSVRPDRLQLELTERAFTDLTDQLLTALNRLAGLGVHIAVDDFGSGASNLPALAQLPLHTVKLAGPLVDQVGAPDSGNRRDLMVVEAVVRLVHTLGFAVTAEGVETPGQARQLHGLGCDTAQGWYFQQPKPPEVIAELLRRSASLYAPSRS</sequence>
<dbReference type="Gene3D" id="3.20.20.450">
    <property type="entry name" value="EAL domain"/>
    <property type="match status" value="1"/>
</dbReference>
<dbReference type="InterPro" id="IPR001633">
    <property type="entry name" value="EAL_dom"/>
</dbReference>
<name>A0ABX8S9F3_9ACTN</name>
<reference evidence="5" key="1">
    <citation type="submission" date="2021-07" db="EMBL/GenBank/DDBJ databases">
        <title>Candidatus Kaistella beijingensis sp. nov. isolated from a municipal wastewater treatment plant is involved in sludge foaming.</title>
        <authorList>
            <person name="Song Y."/>
            <person name="Liu S.-J."/>
        </authorList>
    </citation>
    <scope>NUCLEOTIDE SEQUENCE</scope>
    <source>
        <strain evidence="5">DSM 43998</strain>
    </source>
</reference>
<feature type="domain" description="PAS" evidence="2">
    <location>
        <begin position="155"/>
        <end position="211"/>
    </location>
</feature>
<feature type="domain" description="GGDEF" evidence="4">
    <location>
        <begin position="325"/>
        <end position="458"/>
    </location>
</feature>
<feature type="domain" description="EAL" evidence="3">
    <location>
        <begin position="445"/>
        <end position="704"/>
    </location>
</feature>
<dbReference type="SUPFAM" id="SSF141868">
    <property type="entry name" value="EAL domain-like"/>
    <property type="match status" value="1"/>
</dbReference>
<feature type="compositionally biased region" description="Acidic residues" evidence="1">
    <location>
        <begin position="281"/>
        <end position="294"/>
    </location>
</feature>
<dbReference type="InterPro" id="IPR052155">
    <property type="entry name" value="Biofilm_reg_signaling"/>
</dbReference>
<dbReference type="Pfam" id="PF13188">
    <property type="entry name" value="PAS_8"/>
    <property type="match status" value="1"/>
</dbReference>
<dbReference type="InterPro" id="IPR029787">
    <property type="entry name" value="Nucleotide_cyclase"/>
</dbReference>
<dbReference type="CDD" id="cd01948">
    <property type="entry name" value="EAL"/>
    <property type="match status" value="1"/>
</dbReference>
<dbReference type="PROSITE" id="PS50887">
    <property type="entry name" value="GGDEF"/>
    <property type="match status" value="1"/>
</dbReference>
<proteinExistence type="predicted"/>
<dbReference type="PANTHER" id="PTHR44757">
    <property type="entry name" value="DIGUANYLATE CYCLASE DGCP"/>
    <property type="match status" value="1"/>
</dbReference>
<keyword evidence="6" id="KW-1185">Reference proteome</keyword>
<evidence type="ECO:0000313" key="6">
    <source>
        <dbReference type="Proteomes" id="UP000887023"/>
    </source>
</evidence>
<dbReference type="RefSeq" id="WP_157079922.1">
    <property type="nucleotide sequence ID" value="NZ_CBCRUZ010000015.1"/>
</dbReference>
<dbReference type="InterPro" id="IPR000014">
    <property type="entry name" value="PAS"/>
</dbReference>
<dbReference type="InterPro" id="IPR043128">
    <property type="entry name" value="Rev_trsase/Diguanyl_cyclase"/>
</dbReference>
<evidence type="ECO:0000313" key="5">
    <source>
        <dbReference type="EMBL" id="QXQ13797.1"/>
    </source>
</evidence>
<dbReference type="InterPro" id="IPR035919">
    <property type="entry name" value="EAL_sf"/>
</dbReference>
<dbReference type="CDD" id="cd00130">
    <property type="entry name" value="PAS"/>
    <property type="match status" value="1"/>
</dbReference>
<gene>
    <name evidence="5" type="ORF">KV203_18780</name>
</gene>
<evidence type="ECO:0000256" key="1">
    <source>
        <dbReference type="SAM" id="MobiDB-lite"/>
    </source>
</evidence>
<dbReference type="SUPFAM" id="SSF55785">
    <property type="entry name" value="PYP-like sensor domain (PAS domain)"/>
    <property type="match status" value="1"/>
</dbReference>
<protein>
    <submittedName>
        <fullName evidence="5">Bifunctional diguanylate cyclase/phosphodiesterase</fullName>
    </submittedName>
</protein>
<dbReference type="Gene3D" id="3.30.70.270">
    <property type="match status" value="1"/>
</dbReference>
<dbReference type="SUPFAM" id="SSF55073">
    <property type="entry name" value="Nucleotide cyclase"/>
    <property type="match status" value="1"/>
</dbReference>
<evidence type="ECO:0000259" key="3">
    <source>
        <dbReference type="PROSITE" id="PS50883"/>
    </source>
</evidence>
<dbReference type="PROSITE" id="PS50883">
    <property type="entry name" value="EAL"/>
    <property type="match status" value="1"/>
</dbReference>
<dbReference type="InterPro" id="IPR035965">
    <property type="entry name" value="PAS-like_dom_sf"/>
</dbReference>
<feature type="region of interest" description="Disordered" evidence="1">
    <location>
        <begin position="281"/>
        <end position="302"/>
    </location>
</feature>
<evidence type="ECO:0000259" key="4">
    <source>
        <dbReference type="PROSITE" id="PS50887"/>
    </source>
</evidence>
<dbReference type="PROSITE" id="PS50112">
    <property type="entry name" value="PAS"/>
    <property type="match status" value="1"/>
</dbReference>
<dbReference type="NCBIfam" id="TIGR00229">
    <property type="entry name" value="sensory_box"/>
    <property type="match status" value="1"/>
</dbReference>
<dbReference type="Pfam" id="PF00563">
    <property type="entry name" value="EAL"/>
    <property type="match status" value="1"/>
</dbReference>
<dbReference type="NCBIfam" id="TIGR00254">
    <property type="entry name" value="GGDEF"/>
    <property type="match status" value="1"/>
</dbReference>
<dbReference type="EMBL" id="CP079105">
    <property type="protein sequence ID" value="QXQ13797.1"/>
    <property type="molecule type" value="Genomic_DNA"/>
</dbReference>
<accession>A0ABX8S9F3</accession>
<dbReference type="Pfam" id="PF00990">
    <property type="entry name" value="GGDEF"/>
    <property type="match status" value="1"/>
</dbReference>
<dbReference type="Gene3D" id="3.30.450.20">
    <property type="entry name" value="PAS domain"/>
    <property type="match status" value="1"/>
</dbReference>
<dbReference type="SMART" id="SM00267">
    <property type="entry name" value="GGDEF"/>
    <property type="match status" value="1"/>
</dbReference>